<protein>
    <submittedName>
        <fullName evidence="1">Uncharacterized protein</fullName>
    </submittedName>
</protein>
<gene>
    <name evidence="1" type="ORF">EVAR_71370_1</name>
</gene>
<evidence type="ECO:0000313" key="2">
    <source>
        <dbReference type="Proteomes" id="UP000299102"/>
    </source>
</evidence>
<keyword evidence="2" id="KW-1185">Reference proteome</keyword>
<reference evidence="1 2" key="1">
    <citation type="journal article" date="2019" name="Commun. Biol.">
        <title>The bagworm genome reveals a unique fibroin gene that provides high tensile strength.</title>
        <authorList>
            <person name="Kono N."/>
            <person name="Nakamura H."/>
            <person name="Ohtoshi R."/>
            <person name="Tomita M."/>
            <person name="Numata K."/>
            <person name="Arakawa K."/>
        </authorList>
    </citation>
    <scope>NUCLEOTIDE SEQUENCE [LARGE SCALE GENOMIC DNA]</scope>
</reference>
<dbReference type="OrthoDB" id="1101576at2759"/>
<dbReference type="EMBL" id="BGZK01002590">
    <property type="protein sequence ID" value="GBP95151.1"/>
    <property type="molecule type" value="Genomic_DNA"/>
</dbReference>
<dbReference type="Proteomes" id="UP000299102">
    <property type="component" value="Unassembled WGS sequence"/>
</dbReference>
<evidence type="ECO:0000313" key="1">
    <source>
        <dbReference type="EMBL" id="GBP95151.1"/>
    </source>
</evidence>
<accession>A0A4C2A2G5</accession>
<name>A0A4C2A2G5_EUMVA</name>
<organism evidence="1 2">
    <name type="scientific">Eumeta variegata</name>
    <name type="common">Bagworm moth</name>
    <name type="synonym">Eumeta japonica</name>
    <dbReference type="NCBI Taxonomy" id="151549"/>
    <lineage>
        <taxon>Eukaryota</taxon>
        <taxon>Metazoa</taxon>
        <taxon>Ecdysozoa</taxon>
        <taxon>Arthropoda</taxon>
        <taxon>Hexapoda</taxon>
        <taxon>Insecta</taxon>
        <taxon>Pterygota</taxon>
        <taxon>Neoptera</taxon>
        <taxon>Endopterygota</taxon>
        <taxon>Lepidoptera</taxon>
        <taxon>Glossata</taxon>
        <taxon>Ditrysia</taxon>
        <taxon>Tineoidea</taxon>
        <taxon>Psychidae</taxon>
        <taxon>Oiketicinae</taxon>
        <taxon>Eumeta</taxon>
    </lineage>
</organism>
<dbReference type="AlphaFoldDB" id="A0A4C2A2G5"/>
<proteinExistence type="predicted"/>
<comment type="caution">
    <text evidence="1">The sequence shown here is derived from an EMBL/GenBank/DDBJ whole genome shotgun (WGS) entry which is preliminary data.</text>
</comment>
<sequence length="206" mass="23119">MTMFTQVCERLENDKADKITFEDSVVQHLSSVIISLQQYFPDMDNRQSNSWVLRPFLTDDNIFKDEDVSAKVEFLGLLKVSVINFLPHNPSRPPSLLSHNSLLYLPIYFPTLSSINPYPFHHISSVQEATNATVALGLRVKYNSCESSSRNSSALDRGVVFGTFGSSIFNPKKYNQYRNTKLSTPEQLSSSLSFPDLNGELISSAA</sequence>